<keyword evidence="1" id="KW-0732">Signal</keyword>
<gene>
    <name evidence="2" type="ORF">FOZ62_031165</name>
</gene>
<feature type="non-terminal residue" evidence="2">
    <location>
        <position position="113"/>
    </location>
</feature>
<reference evidence="2 3" key="1">
    <citation type="submission" date="2020-04" db="EMBL/GenBank/DDBJ databases">
        <title>Perkinsus olseni comparative genomics.</title>
        <authorList>
            <person name="Bogema D.R."/>
        </authorList>
    </citation>
    <scope>NUCLEOTIDE SEQUENCE [LARGE SCALE GENOMIC DNA]</scope>
    <source>
        <strain evidence="2">ATCC PRA-205</strain>
    </source>
</reference>
<name>A0A7J6S037_PEROL</name>
<accession>A0A7J6S037</accession>
<sequence>MSTAKSAIITIAAAMVVNLTPLGEALEAAASVNPLNLNDDFPPLIDTSLRTDGGGVTCHYSNEKTMEKAPNGFDSNVLKRFYSNFPQFNYREAGQIYKFEDPPEPTGLDPLRN</sequence>
<feature type="chain" id="PRO_5029531393" evidence="1">
    <location>
        <begin position="26"/>
        <end position="113"/>
    </location>
</feature>
<dbReference type="EMBL" id="JABANM010018874">
    <property type="protein sequence ID" value="KAF4725390.1"/>
    <property type="molecule type" value="Genomic_DNA"/>
</dbReference>
<evidence type="ECO:0000313" key="2">
    <source>
        <dbReference type="EMBL" id="KAF4725390.1"/>
    </source>
</evidence>
<dbReference type="AlphaFoldDB" id="A0A7J6S037"/>
<dbReference type="Proteomes" id="UP000574390">
    <property type="component" value="Unassembled WGS sequence"/>
</dbReference>
<evidence type="ECO:0000313" key="3">
    <source>
        <dbReference type="Proteomes" id="UP000574390"/>
    </source>
</evidence>
<evidence type="ECO:0000256" key="1">
    <source>
        <dbReference type="SAM" id="SignalP"/>
    </source>
</evidence>
<comment type="caution">
    <text evidence="2">The sequence shown here is derived from an EMBL/GenBank/DDBJ whole genome shotgun (WGS) entry which is preliminary data.</text>
</comment>
<protein>
    <submittedName>
        <fullName evidence="2">Uncharacterized protein</fullName>
    </submittedName>
</protein>
<proteinExistence type="predicted"/>
<feature type="signal peptide" evidence="1">
    <location>
        <begin position="1"/>
        <end position="25"/>
    </location>
</feature>
<organism evidence="2 3">
    <name type="scientific">Perkinsus olseni</name>
    <name type="common">Perkinsus atlanticus</name>
    <dbReference type="NCBI Taxonomy" id="32597"/>
    <lineage>
        <taxon>Eukaryota</taxon>
        <taxon>Sar</taxon>
        <taxon>Alveolata</taxon>
        <taxon>Perkinsozoa</taxon>
        <taxon>Perkinsea</taxon>
        <taxon>Perkinsida</taxon>
        <taxon>Perkinsidae</taxon>
        <taxon>Perkinsus</taxon>
    </lineage>
</organism>